<dbReference type="InterPro" id="IPR036942">
    <property type="entry name" value="Beta-barrel_TonB_sf"/>
</dbReference>
<name>A0A4R4KKJ4_9BACT</name>
<keyword evidence="3" id="KW-0998">Cell outer membrane</keyword>
<comment type="subcellular location">
    <subcellularLocation>
        <location evidence="1">Cell outer membrane</location>
    </subcellularLocation>
</comment>
<evidence type="ECO:0000256" key="2">
    <source>
        <dbReference type="ARBA" id="ARBA00023136"/>
    </source>
</evidence>
<keyword evidence="5" id="KW-1185">Reference proteome</keyword>
<dbReference type="GO" id="GO:0009279">
    <property type="term" value="C:cell outer membrane"/>
    <property type="evidence" value="ECO:0007669"/>
    <property type="project" value="UniProtKB-SubCell"/>
</dbReference>
<sequence>MAQRGEIESQTYEIVKEKSIEFPPANRLFDKMQPKEGNSGDKKVNYAFIDPAITLASPKLTPVAVVSSDEKNRQEMPEGLNNFLKLGAGNYGRFLGEGFVSTRATDDLVFMAHLNQQSAATGPKDGANSANSATSIKLGGKYIRNAYKVDGSMEYARSNYYFYGYQPQLETVEINRDSIRQTTNLFGVNIGFENTEPASIVDYSVNTSFYTLKDRYNASEIDWGTTLTGSVPIATGFNALFEAGAFISQRVDTETFNRNLFRVKPTFKYTSEFFSVTGGINVVNETDNTLNINKTKAYPVLNFDVVPIPGLHVFAGWNGDIVRNTLRSMLGENQWLAPDFILANTEKKSDWYAGVKGENAGGFNFEGKVSYARYGNFYVFNNSLTDTSKFSVLYDSLGSNVLTISGQAGYNVNDMFKTSVKVNYYNYDVEGLEEAWHRPTFTLNWFNAFTLSKKLFITSELYTVSGLKAKNFDSGIITKLPTIIDLNMKIDYLLTRNFSAFVSLNNILGKQYQRYQYYPQQGLNFVGGLSFSF</sequence>
<proteinExistence type="predicted"/>
<dbReference type="AlphaFoldDB" id="A0A4R4KKJ4"/>
<gene>
    <name evidence="4" type="ORF">EZE20_07525</name>
</gene>
<evidence type="ECO:0000256" key="3">
    <source>
        <dbReference type="ARBA" id="ARBA00023237"/>
    </source>
</evidence>
<organism evidence="4 5">
    <name type="scientific">Arundinibacter roseus</name>
    <dbReference type="NCBI Taxonomy" id="2070510"/>
    <lineage>
        <taxon>Bacteria</taxon>
        <taxon>Pseudomonadati</taxon>
        <taxon>Bacteroidota</taxon>
        <taxon>Cytophagia</taxon>
        <taxon>Cytophagales</taxon>
        <taxon>Spirosomataceae</taxon>
        <taxon>Arundinibacter</taxon>
    </lineage>
</organism>
<dbReference type="Proteomes" id="UP000295706">
    <property type="component" value="Unassembled WGS sequence"/>
</dbReference>
<reference evidence="4 5" key="1">
    <citation type="submission" date="2019-02" db="EMBL/GenBank/DDBJ databases">
        <title>Arundinibacter roseus gen. nov., sp. nov., a new member of the family Cytophagaceae.</title>
        <authorList>
            <person name="Szuroczki S."/>
            <person name="Khayer B."/>
            <person name="Sproer C."/>
            <person name="Toumi M."/>
            <person name="Szabo A."/>
            <person name="Felfoldi T."/>
            <person name="Schumann P."/>
            <person name="Toth E."/>
        </authorList>
    </citation>
    <scope>NUCLEOTIDE SEQUENCE [LARGE SCALE GENOMIC DNA]</scope>
    <source>
        <strain evidence="4 5">DMA-k-7a</strain>
    </source>
</reference>
<evidence type="ECO:0000313" key="5">
    <source>
        <dbReference type="Proteomes" id="UP000295706"/>
    </source>
</evidence>
<dbReference type="SUPFAM" id="SSF56935">
    <property type="entry name" value="Porins"/>
    <property type="match status" value="1"/>
</dbReference>
<dbReference type="OrthoDB" id="1264254at2"/>
<accession>A0A4R4KKJ4</accession>
<evidence type="ECO:0000313" key="4">
    <source>
        <dbReference type="EMBL" id="TDB67141.1"/>
    </source>
</evidence>
<comment type="caution">
    <text evidence="4">The sequence shown here is derived from an EMBL/GenBank/DDBJ whole genome shotgun (WGS) entry which is preliminary data.</text>
</comment>
<protein>
    <submittedName>
        <fullName evidence="4">TonB-dependent receptor</fullName>
    </submittedName>
</protein>
<keyword evidence="4" id="KW-0675">Receptor</keyword>
<dbReference type="Gene3D" id="2.40.170.20">
    <property type="entry name" value="TonB-dependent receptor, beta-barrel domain"/>
    <property type="match status" value="1"/>
</dbReference>
<dbReference type="EMBL" id="SMJU01000004">
    <property type="protein sequence ID" value="TDB67141.1"/>
    <property type="molecule type" value="Genomic_DNA"/>
</dbReference>
<evidence type="ECO:0000256" key="1">
    <source>
        <dbReference type="ARBA" id="ARBA00004442"/>
    </source>
</evidence>
<keyword evidence="2" id="KW-0472">Membrane</keyword>